<dbReference type="EMBL" id="KV426806">
    <property type="protein sequence ID" value="KZV78656.1"/>
    <property type="molecule type" value="Genomic_DNA"/>
</dbReference>
<feature type="region of interest" description="Disordered" evidence="1">
    <location>
        <begin position="1"/>
        <end position="208"/>
    </location>
</feature>
<proteinExistence type="predicted"/>
<dbReference type="AlphaFoldDB" id="A0A166N1Q5"/>
<feature type="compositionally biased region" description="Low complexity" evidence="1">
    <location>
        <begin position="73"/>
        <end position="106"/>
    </location>
</feature>
<feature type="compositionally biased region" description="Acidic residues" evidence="1">
    <location>
        <begin position="173"/>
        <end position="208"/>
    </location>
</feature>
<feature type="compositionally biased region" description="Polar residues" evidence="1">
    <location>
        <begin position="546"/>
        <end position="561"/>
    </location>
</feature>
<name>A0A166N1Q5_EXIGL</name>
<evidence type="ECO:0000313" key="3">
    <source>
        <dbReference type="Proteomes" id="UP000077266"/>
    </source>
</evidence>
<sequence>MPRTRQVDFASEPAQPSSELDELESPTRRKSKPAAKPAAKKTAPNPPKNPPMAMPRPKMQPAPTDRVTRAGKVAAAVIPAQPVPVNDAASKAPAKKTAAQTKRALANARIPTPPQPRATPKRAAKVPARPKKAPARKASARRVVRPLSNARHPAPSLLAHLNMDARAEQHVEEGEDEWEEEEDIDLDRDDEEEEDNVDADDDADDDVDADADMYEEPEYDDGYISPVEELIAARSHRYSRPSQRAPNDVQDDQQFKQPVRVAVRCLMARLRPWVWVRVRSATRPAEGVCAKAPHLPGVWRARGDLQIARVMLIPRWHGRDKTWHVDVDMLGRARIRSSPHPLRTSVTSVSDVVSPARKKQPPANWDRFVKGRTVDSKLATIPECVKIIVTGGFVQYLPMNLFAPEVLKAEESIRMLLRPDESALSKVPQPNVSELDADPEHYMAWSKKAIVAFKVLGVPEDIIEMFEEHFEQVQTNESFFTEWPTWRLYDYRRRSLVKGDTPADIRKLDMELFRQCQMVTMAELNAKMRAATDQARRGDRRGGQASTSQSATSRNASTSKQEPAKSKYTRCLVCGSNAHTYDKDTPRDDCKPRWLIFDKVRSAWRTPDTRALLCWAWNGVGGCKKPRCRFNRLGHRCSLCGGDHGTHECQP</sequence>
<gene>
    <name evidence="2" type="ORF">EXIGLDRAFT_783467</name>
</gene>
<feature type="compositionally biased region" description="Basic residues" evidence="1">
    <location>
        <begin position="119"/>
        <end position="144"/>
    </location>
</feature>
<feature type="region of interest" description="Disordered" evidence="1">
    <location>
        <begin position="529"/>
        <end position="564"/>
    </location>
</feature>
<dbReference type="OrthoDB" id="10662600at2759"/>
<evidence type="ECO:0000256" key="1">
    <source>
        <dbReference type="SAM" id="MobiDB-lite"/>
    </source>
</evidence>
<feature type="compositionally biased region" description="Pro residues" evidence="1">
    <location>
        <begin position="44"/>
        <end position="60"/>
    </location>
</feature>
<keyword evidence="3" id="KW-1185">Reference proteome</keyword>
<reference evidence="2 3" key="1">
    <citation type="journal article" date="2016" name="Mol. Biol. Evol.">
        <title>Comparative Genomics of Early-Diverging Mushroom-Forming Fungi Provides Insights into the Origins of Lignocellulose Decay Capabilities.</title>
        <authorList>
            <person name="Nagy L.G."/>
            <person name="Riley R."/>
            <person name="Tritt A."/>
            <person name="Adam C."/>
            <person name="Daum C."/>
            <person name="Floudas D."/>
            <person name="Sun H."/>
            <person name="Yadav J.S."/>
            <person name="Pangilinan J."/>
            <person name="Larsson K.H."/>
            <person name="Matsuura K."/>
            <person name="Barry K."/>
            <person name="Labutti K."/>
            <person name="Kuo R."/>
            <person name="Ohm R.A."/>
            <person name="Bhattacharya S.S."/>
            <person name="Shirouzu T."/>
            <person name="Yoshinaga Y."/>
            <person name="Martin F.M."/>
            <person name="Grigoriev I.V."/>
            <person name="Hibbett D.S."/>
        </authorList>
    </citation>
    <scope>NUCLEOTIDE SEQUENCE [LARGE SCALE GENOMIC DNA]</scope>
    <source>
        <strain evidence="2 3">HHB12029</strain>
    </source>
</reference>
<dbReference type="Proteomes" id="UP000077266">
    <property type="component" value="Unassembled WGS sequence"/>
</dbReference>
<evidence type="ECO:0000313" key="2">
    <source>
        <dbReference type="EMBL" id="KZV78656.1"/>
    </source>
</evidence>
<dbReference type="InParanoid" id="A0A166N1Q5"/>
<feature type="compositionally biased region" description="Low complexity" evidence="1">
    <location>
        <begin position="34"/>
        <end position="43"/>
    </location>
</feature>
<organism evidence="2 3">
    <name type="scientific">Exidia glandulosa HHB12029</name>
    <dbReference type="NCBI Taxonomy" id="1314781"/>
    <lineage>
        <taxon>Eukaryota</taxon>
        <taxon>Fungi</taxon>
        <taxon>Dikarya</taxon>
        <taxon>Basidiomycota</taxon>
        <taxon>Agaricomycotina</taxon>
        <taxon>Agaricomycetes</taxon>
        <taxon>Auriculariales</taxon>
        <taxon>Exidiaceae</taxon>
        <taxon>Exidia</taxon>
    </lineage>
</organism>
<protein>
    <submittedName>
        <fullName evidence="2">Uncharacterized protein</fullName>
    </submittedName>
</protein>
<accession>A0A166N1Q5</accession>
<feature type="compositionally biased region" description="Basic and acidic residues" evidence="1">
    <location>
        <begin position="163"/>
        <end position="172"/>
    </location>
</feature>